<dbReference type="Proteomes" id="UP000219327">
    <property type="component" value="Unassembled WGS sequence"/>
</dbReference>
<keyword evidence="1 6" id="KW-0963">Cytoplasm</keyword>
<name>A0A2A5WS61_9GAMM</name>
<evidence type="ECO:0000256" key="3">
    <source>
        <dbReference type="ARBA" id="ARBA00022603"/>
    </source>
</evidence>
<comment type="caution">
    <text evidence="9">The sequence shown here is derived from an EMBL/GenBank/DDBJ whole genome shotgun (WGS) entry which is preliminary data.</text>
</comment>
<dbReference type="SUPFAM" id="SSF53790">
    <property type="entry name" value="Tetrapyrrole methylase"/>
    <property type="match status" value="1"/>
</dbReference>
<comment type="similarity">
    <text evidence="6">Belongs to the methyltransferase superfamily. RsmI family.</text>
</comment>
<gene>
    <name evidence="6 9" type="primary">rsmI</name>
    <name evidence="9" type="ORF">CNE99_06315</name>
</gene>
<evidence type="ECO:0000259" key="7">
    <source>
        <dbReference type="Pfam" id="PF00590"/>
    </source>
</evidence>
<dbReference type="EC" id="2.1.1.198" evidence="6"/>
<comment type="function">
    <text evidence="6">Catalyzes the 2'-O-methylation of the ribose of cytidine 1402 (C1402) in 16S rRNA.</text>
</comment>
<proteinExistence type="inferred from homology"/>
<keyword evidence="4 6" id="KW-0808">Transferase</keyword>
<dbReference type="InterPro" id="IPR000878">
    <property type="entry name" value="4pyrrol_Mease"/>
</dbReference>
<dbReference type="Gene3D" id="3.30.950.10">
    <property type="entry name" value="Methyltransferase, Cobalt-precorrin-4 Transmethylase, Domain 2"/>
    <property type="match status" value="1"/>
</dbReference>
<evidence type="ECO:0000256" key="1">
    <source>
        <dbReference type="ARBA" id="ARBA00022490"/>
    </source>
</evidence>
<comment type="catalytic activity">
    <reaction evidence="6">
        <text>cytidine(1402) in 16S rRNA + S-adenosyl-L-methionine = 2'-O-methylcytidine(1402) in 16S rRNA + S-adenosyl-L-homocysteine + H(+)</text>
        <dbReference type="Rhea" id="RHEA:42924"/>
        <dbReference type="Rhea" id="RHEA-COMP:10285"/>
        <dbReference type="Rhea" id="RHEA-COMP:10286"/>
        <dbReference type="ChEBI" id="CHEBI:15378"/>
        <dbReference type="ChEBI" id="CHEBI:57856"/>
        <dbReference type="ChEBI" id="CHEBI:59789"/>
        <dbReference type="ChEBI" id="CHEBI:74495"/>
        <dbReference type="ChEBI" id="CHEBI:82748"/>
        <dbReference type="EC" id="2.1.1.198"/>
    </reaction>
</comment>
<dbReference type="Gene3D" id="3.40.1010.10">
    <property type="entry name" value="Cobalt-precorrin-4 Transmethylase, Domain 1"/>
    <property type="match status" value="1"/>
</dbReference>
<dbReference type="InterPro" id="IPR008189">
    <property type="entry name" value="rRNA_ssu_MeTfrase_I"/>
</dbReference>
<feature type="domain" description="RsmI HTH" evidence="8">
    <location>
        <begin position="237"/>
        <end position="278"/>
    </location>
</feature>
<dbReference type="InterPro" id="IPR035996">
    <property type="entry name" value="4pyrrol_Methylase_sf"/>
</dbReference>
<evidence type="ECO:0000259" key="8">
    <source>
        <dbReference type="Pfam" id="PF23016"/>
    </source>
</evidence>
<dbReference type="FunFam" id="3.30.950.10:FF:000002">
    <property type="entry name" value="Ribosomal RNA small subunit methyltransferase I"/>
    <property type="match status" value="1"/>
</dbReference>
<dbReference type="PANTHER" id="PTHR46111">
    <property type="entry name" value="RIBOSOMAL RNA SMALL SUBUNIT METHYLTRANSFERASE I"/>
    <property type="match status" value="1"/>
</dbReference>
<dbReference type="PIRSF" id="PIRSF005917">
    <property type="entry name" value="MTase_YraL"/>
    <property type="match status" value="1"/>
</dbReference>
<comment type="subcellular location">
    <subcellularLocation>
        <location evidence="6">Cytoplasm</location>
    </subcellularLocation>
</comment>
<dbReference type="HAMAP" id="MF_01877">
    <property type="entry name" value="16SrRNA_methyltr_I"/>
    <property type="match status" value="1"/>
</dbReference>
<dbReference type="InterPro" id="IPR014776">
    <property type="entry name" value="4pyrrole_Mease_sub2"/>
</dbReference>
<keyword evidence="3 6" id="KW-0489">Methyltransferase</keyword>
<organism evidence="9 10">
    <name type="scientific">OM182 bacterium MED-G24</name>
    <dbReference type="NCBI Taxonomy" id="1986255"/>
    <lineage>
        <taxon>Bacteria</taxon>
        <taxon>Pseudomonadati</taxon>
        <taxon>Pseudomonadota</taxon>
        <taxon>Gammaproteobacteria</taxon>
        <taxon>OMG group</taxon>
        <taxon>OM182 clade</taxon>
    </lineage>
</organism>
<evidence type="ECO:0000256" key="6">
    <source>
        <dbReference type="HAMAP-Rule" id="MF_01877"/>
    </source>
</evidence>
<dbReference type="InterPro" id="IPR018063">
    <property type="entry name" value="SAM_MeTrfase_RsmI_CS"/>
</dbReference>
<dbReference type="PROSITE" id="PS01296">
    <property type="entry name" value="RSMI"/>
    <property type="match status" value="1"/>
</dbReference>
<dbReference type="GO" id="GO:0070677">
    <property type="term" value="F:rRNA (cytosine-2'-O-)-methyltransferase activity"/>
    <property type="evidence" value="ECO:0007669"/>
    <property type="project" value="UniProtKB-UniRule"/>
</dbReference>
<evidence type="ECO:0000256" key="4">
    <source>
        <dbReference type="ARBA" id="ARBA00022679"/>
    </source>
</evidence>
<keyword evidence="5 6" id="KW-0949">S-adenosyl-L-methionine</keyword>
<accession>A0A2A5WS61</accession>
<evidence type="ECO:0000256" key="2">
    <source>
        <dbReference type="ARBA" id="ARBA00022552"/>
    </source>
</evidence>
<feature type="domain" description="Tetrapyrrole methylase" evidence="7">
    <location>
        <begin position="9"/>
        <end position="209"/>
    </location>
</feature>
<evidence type="ECO:0000313" key="10">
    <source>
        <dbReference type="Proteomes" id="UP000219327"/>
    </source>
</evidence>
<evidence type="ECO:0000256" key="5">
    <source>
        <dbReference type="ARBA" id="ARBA00022691"/>
    </source>
</evidence>
<dbReference type="InterPro" id="IPR014777">
    <property type="entry name" value="4pyrrole_Mease_sub1"/>
</dbReference>
<dbReference type="EMBL" id="NTKD01000030">
    <property type="protein sequence ID" value="PDH39044.1"/>
    <property type="molecule type" value="Genomic_DNA"/>
</dbReference>
<dbReference type="Pfam" id="PF00590">
    <property type="entry name" value="TP_methylase"/>
    <property type="match status" value="1"/>
</dbReference>
<dbReference type="PANTHER" id="PTHR46111:SF1">
    <property type="entry name" value="RIBOSOMAL RNA SMALL SUBUNIT METHYLTRANSFERASE I"/>
    <property type="match status" value="1"/>
</dbReference>
<protein>
    <recommendedName>
        <fullName evidence="6">Ribosomal RNA small subunit methyltransferase I</fullName>
        <ecNumber evidence="6">2.1.1.198</ecNumber>
    </recommendedName>
    <alternativeName>
        <fullName evidence="6">16S rRNA 2'-O-ribose C1402 methyltransferase</fullName>
    </alternativeName>
    <alternativeName>
        <fullName evidence="6">rRNA (cytidine-2'-O-)-methyltransferase RsmI</fullName>
    </alternativeName>
</protein>
<dbReference type="CDD" id="cd11648">
    <property type="entry name" value="RsmI"/>
    <property type="match status" value="1"/>
</dbReference>
<keyword evidence="2 6" id="KW-0698">rRNA processing</keyword>
<dbReference type="GO" id="GO:0005737">
    <property type="term" value="C:cytoplasm"/>
    <property type="evidence" value="ECO:0007669"/>
    <property type="project" value="UniProtKB-SubCell"/>
</dbReference>
<dbReference type="AlphaFoldDB" id="A0A2A5WS61"/>
<sequence>MSQTGPGDLYVVATPIGNLADVTYRAVDVMRKADVIAAEDTRVTGRLLAALDIEEKPLIACHDHNEEVVAREIVDRLRGGQQVVLVSDAGTPLISDPGYRVVNAVIEAQLGVIPVPGPSAAMAALSVSGMSTDSFLFCGFLPSKKTARRTRLSELSSGVTTLVLYEAPHRVSETLRDIAEVVGATARVVICREMTKRYEQIWRGDASDAARVIETGVVPDRGEFVLLVSSPEVTNDLSASDQRLLEVLLSELSPSSAARVTSEVTGIDRRILYELAMVIKEAKR</sequence>
<dbReference type="NCBIfam" id="TIGR00096">
    <property type="entry name" value="16S rRNA (cytidine(1402)-2'-O)-methyltransferase"/>
    <property type="match status" value="1"/>
</dbReference>
<evidence type="ECO:0000313" key="9">
    <source>
        <dbReference type="EMBL" id="PDH39044.1"/>
    </source>
</evidence>
<dbReference type="FunFam" id="3.40.1010.10:FF:000007">
    <property type="entry name" value="Ribosomal RNA small subunit methyltransferase I"/>
    <property type="match status" value="1"/>
</dbReference>
<dbReference type="InterPro" id="IPR053910">
    <property type="entry name" value="RsmI_HTH"/>
</dbReference>
<dbReference type="Pfam" id="PF23016">
    <property type="entry name" value="RsmI_C"/>
    <property type="match status" value="1"/>
</dbReference>
<reference evidence="9 10" key="1">
    <citation type="submission" date="2017-08" db="EMBL/GenBank/DDBJ databases">
        <title>Fine stratification of microbial communities through a metagenomic profile of the photic zone.</title>
        <authorList>
            <person name="Haro-Moreno J.M."/>
            <person name="Lopez-Perez M."/>
            <person name="De La Torre J."/>
            <person name="Picazo A."/>
            <person name="Camacho A."/>
            <person name="Rodriguez-Valera F."/>
        </authorList>
    </citation>
    <scope>NUCLEOTIDE SEQUENCE [LARGE SCALE GENOMIC DNA]</scope>
    <source>
        <strain evidence="9">MED-G24</strain>
    </source>
</reference>